<evidence type="ECO:0000313" key="2">
    <source>
        <dbReference type="EMBL" id="GFB22697.1"/>
    </source>
</evidence>
<organism evidence="2">
    <name type="scientific">Tanacetum cinerariifolium</name>
    <name type="common">Dalmatian daisy</name>
    <name type="synonym">Chrysanthemum cinerariifolium</name>
    <dbReference type="NCBI Taxonomy" id="118510"/>
    <lineage>
        <taxon>Eukaryota</taxon>
        <taxon>Viridiplantae</taxon>
        <taxon>Streptophyta</taxon>
        <taxon>Embryophyta</taxon>
        <taxon>Tracheophyta</taxon>
        <taxon>Spermatophyta</taxon>
        <taxon>Magnoliopsida</taxon>
        <taxon>eudicotyledons</taxon>
        <taxon>Gunneridae</taxon>
        <taxon>Pentapetalae</taxon>
        <taxon>asterids</taxon>
        <taxon>campanulids</taxon>
        <taxon>Asterales</taxon>
        <taxon>Asteraceae</taxon>
        <taxon>Asteroideae</taxon>
        <taxon>Anthemideae</taxon>
        <taxon>Anthemidinae</taxon>
        <taxon>Tanacetum</taxon>
    </lineage>
</organism>
<sequence length="77" mass="7630">MVGTVRSGAAVAWWGRLGQLGRGRDGVRGRGGGGMMGMVGSGAGAGMGGGAVRPGSRMDQRHAKNGWADCGTAQEGK</sequence>
<protein>
    <submittedName>
        <fullName evidence="2">Uncharacterized protein</fullName>
    </submittedName>
</protein>
<name>A0A699L6N3_TANCI</name>
<evidence type="ECO:0000256" key="1">
    <source>
        <dbReference type="SAM" id="MobiDB-lite"/>
    </source>
</evidence>
<proteinExistence type="predicted"/>
<feature type="region of interest" description="Disordered" evidence="1">
    <location>
        <begin position="46"/>
        <end position="77"/>
    </location>
</feature>
<accession>A0A699L6N3</accession>
<comment type="caution">
    <text evidence="2">The sequence shown here is derived from an EMBL/GenBank/DDBJ whole genome shotgun (WGS) entry which is preliminary data.</text>
</comment>
<reference evidence="2" key="1">
    <citation type="journal article" date="2019" name="Sci. Rep.">
        <title>Draft genome of Tanacetum cinerariifolium, the natural source of mosquito coil.</title>
        <authorList>
            <person name="Yamashiro T."/>
            <person name="Shiraishi A."/>
            <person name="Satake H."/>
            <person name="Nakayama K."/>
        </authorList>
    </citation>
    <scope>NUCLEOTIDE SEQUENCE</scope>
</reference>
<dbReference type="AlphaFoldDB" id="A0A699L6N3"/>
<dbReference type="EMBL" id="BKCJ010580002">
    <property type="protein sequence ID" value="GFB22697.1"/>
    <property type="molecule type" value="Genomic_DNA"/>
</dbReference>
<gene>
    <name evidence="2" type="ORF">Tci_694668</name>
</gene>